<reference evidence="2 3" key="1">
    <citation type="submission" date="2024-02" db="EMBL/GenBank/DDBJ databases">
        <title>De novo assembly and annotation of 12 fungi associated with fruit tree decline syndrome in Ontario, Canada.</title>
        <authorList>
            <person name="Sulman M."/>
            <person name="Ellouze W."/>
            <person name="Ilyukhin E."/>
        </authorList>
    </citation>
    <scope>NUCLEOTIDE SEQUENCE [LARGE SCALE GENOMIC DNA]</scope>
    <source>
        <strain evidence="2 3">M169</strain>
    </source>
</reference>
<accession>A0ABR1PKG8</accession>
<feature type="region of interest" description="Disordered" evidence="1">
    <location>
        <begin position="1"/>
        <end position="47"/>
    </location>
</feature>
<organism evidence="2 3">
    <name type="scientific">Diaporthe eres</name>
    <name type="common">Phomopsis oblonga</name>
    <dbReference type="NCBI Taxonomy" id="83184"/>
    <lineage>
        <taxon>Eukaryota</taxon>
        <taxon>Fungi</taxon>
        <taxon>Dikarya</taxon>
        <taxon>Ascomycota</taxon>
        <taxon>Pezizomycotina</taxon>
        <taxon>Sordariomycetes</taxon>
        <taxon>Sordariomycetidae</taxon>
        <taxon>Diaporthales</taxon>
        <taxon>Diaporthaceae</taxon>
        <taxon>Diaporthe</taxon>
        <taxon>Diaporthe eres species complex</taxon>
    </lineage>
</organism>
<evidence type="ECO:0000313" key="3">
    <source>
        <dbReference type="Proteomes" id="UP001430848"/>
    </source>
</evidence>
<protein>
    <submittedName>
        <fullName evidence="2">Uncharacterized protein</fullName>
    </submittedName>
</protein>
<comment type="caution">
    <text evidence="2">The sequence shown here is derived from an EMBL/GenBank/DDBJ whole genome shotgun (WGS) entry which is preliminary data.</text>
</comment>
<dbReference type="EMBL" id="JAKNSF020000005">
    <property type="protein sequence ID" value="KAK7738853.1"/>
    <property type="molecule type" value="Genomic_DNA"/>
</dbReference>
<gene>
    <name evidence="2" type="ORF">SLS63_002190</name>
</gene>
<sequence>MPRKKSQTMTPMMGAGVEDGDEGGGLVDQLPGLDDPGGEEGDEGAAADVDVAGEQAGEVDAAGDGVGADVFEH</sequence>
<proteinExistence type="predicted"/>
<name>A0ABR1PKG8_DIAER</name>
<evidence type="ECO:0000256" key="1">
    <source>
        <dbReference type="SAM" id="MobiDB-lite"/>
    </source>
</evidence>
<keyword evidence="3" id="KW-1185">Reference proteome</keyword>
<dbReference type="Proteomes" id="UP001430848">
    <property type="component" value="Unassembled WGS sequence"/>
</dbReference>
<feature type="compositionally biased region" description="Acidic residues" evidence="1">
    <location>
        <begin position="36"/>
        <end position="45"/>
    </location>
</feature>
<evidence type="ECO:0000313" key="2">
    <source>
        <dbReference type="EMBL" id="KAK7738853.1"/>
    </source>
</evidence>